<dbReference type="InterPro" id="IPR036928">
    <property type="entry name" value="AS_sf"/>
</dbReference>
<gene>
    <name evidence="3" type="ORF">PVT71_20490</name>
</gene>
<dbReference type="Gene3D" id="3.90.1300.10">
    <property type="entry name" value="Amidase signature (AS) domain"/>
    <property type="match status" value="1"/>
</dbReference>
<accession>A0AAU8AL56</accession>
<dbReference type="InterPro" id="IPR023631">
    <property type="entry name" value="Amidase_dom"/>
</dbReference>
<dbReference type="PANTHER" id="PTHR11895:SF7">
    <property type="entry name" value="GLUTAMYL-TRNA(GLN) AMIDOTRANSFERASE SUBUNIT A, MITOCHONDRIAL"/>
    <property type="match status" value="1"/>
</dbReference>
<dbReference type="InterPro" id="IPR000120">
    <property type="entry name" value="Amidase"/>
</dbReference>
<dbReference type="SUPFAM" id="SSF75304">
    <property type="entry name" value="Amidase signature (AS) enzymes"/>
    <property type="match status" value="1"/>
</dbReference>
<protein>
    <submittedName>
        <fullName evidence="3">Amidase</fullName>
    </submittedName>
</protein>
<dbReference type="AlphaFoldDB" id="A0AAU8AL56"/>
<evidence type="ECO:0000259" key="2">
    <source>
        <dbReference type="Pfam" id="PF01425"/>
    </source>
</evidence>
<dbReference type="RefSeq" id="WP_353474316.1">
    <property type="nucleotide sequence ID" value="NZ_CP123385.1"/>
</dbReference>
<organism evidence="3">
    <name type="scientific">Alloyangia sp. H15</name>
    <dbReference type="NCBI Taxonomy" id="3029062"/>
    <lineage>
        <taxon>Bacteria</taxon>
        <taxon>Pseudomonadati</taxon>
        <taxon>Pseudomonadota</taxon>
        <taxon>Alphaproteobacteria</taxon>
        <taxon>Rhodobacterales</taxon>
        <taxon>Roseobacteraceae</taxon>
        <taxon>Alloyangia</taxon>
    </lineage>
</organism>
<feature type="domain" description="Amidase" evidence="2">
    <location>
        <begin position="27"/>
        <end position="457"/>
    </location>
</feature>
<proteinExistence type="inferred from homology"/>
<dbReference type="PANTHER" id="PTHR11895">
    <property type="entry name" value="TRANSAMIDASE"/>
    <property type="match status" value="1"/>
</dbReference>
<dbReference type="GO" id="GO:0003824">
    <property type="term" value="F:catalytic activity"/>
    <property type="evidence" value="ECO:0007669"/>
    <property type="project" value="InterPro"/>
</dbReference>
<dbReference type="Pfam" id="PF01425">
    <property type="entry name" value="Amidase"/>
    <property type="match status" value="1"/>
</dbReference>
<reference evidence="3" key="1">
    <citation type="submission" date="2023-02" db="EMBL/GenBank/DDBJ databases">
        <title>Description and genomic characterization of Salipiger bruguierae sp. nov., isolated from the sediment of mangrove plant Bruguiera sexangula.</title>
        <authorList>
            <person name="Long M."/>
        </authorList>
    </citation>
    <scope>NUCLEOTIDE SEQUENCE</scope>
    <source>
        <strain evidence="3">H15</strain>
    </source>
</reference>
<sequence>MNFHDYAAMTARQIARAVGGGEVSAAEIARAALSRLDEVDPRLHAFVHVASDVIAQAERLDRSLAAGRRPGPLAGVPVAIKDLLPTRDMPTSFGSGLYRSHRSEVDEISVARLREAGAILLGKTNCSEFGYGGFGHNLVFPATRHPLDPALTSGGSSAGSAVAVATGICPVALGSDGGGSIRLPAAFTGLVGVKASMGRVPLWPGCRTPDMPGASGWETVEHVGPLARTAEDAALVLSVIAGPDPRDRYSIPSADIDWLGALSLPAPKGLRVAYCESWASIPVDPEIATTVRRAAARLCDALGARMAEIEAPDVPLELYRAVVAVDTDIAGLRRMAGDHPCALSANLRDVLGTELTPEMMRTARFGRMKAVNAMAELMQGHDLLMTPATACMPFAAGRNGPGEINGIGVPDDGWTPALFPMNLTGQPAVSVPAGLSSRGLPIGLQIAGRHLGDALVLQAAALNDRLTGVSP</sequence>
<evidence type="ECO:0000313" key="3">
    <source>
        <dbReference type="EMBL" id="XCC95463.1"/>
    </source>
</evidence>
<evidence type="ECO:0000256" key="1">
    <source>
        <dbReference type="ARBA" id="ARBA00009199"/>
    </source>
</evidence>
<comment type="similarity">
    <text evidence="1">Belongs to the amidase family.</text>
</comment>
<name>A0AAU8AL56_9RHOB</name>
<dbReference type="EMBL" id="CP123385">
    <property type="protein sequence ID" value="XCC95463.1"/>
    <property type="molecule type" value="Genomic_DNA"/>
</dbReference>